<feature type="compositionally biased region" description="Basic residues" evidence="1">
    <location>
        <begin position="1"/>
        <end position="11"/>
    </location>
</feature>
<dbReference type="RefSeq" id="WP_310053486.1">
    <property type="nucleotide sequence ID" value="NZ_JAVDVW010000001.1"/>
</dbReference>
<evidence type="ECO:0000256" key="1">
    <source>
        <dbReference type="SAM" id="MobiDB-lite"/>
    </source>
</evidence>
<organism evidence="2 3">
    <name type="scientific">Agrilutibacter niabensis</name>
    <dbReference type="NCBI Taxonomy" id="380628"/>
    <lineage>
        <taxon>Bacteria</taxon>
        <taxon>Pseudomonadati</taxon>
        <taxon>Pseudomonadota</taxon>
        <taxon>Gammaproteobacteria</taxon>
        <taxon>Lysobacterales</taxon>
        <taxon>Lysobacteraceae</taxon>
        <taxon>Agrilutibacter</taxon>
    </lineage>
</organism>
<comment type="caution">
    <text evidence="2">The sequence shown here is derived from an EMBL/GenBank/DDBJ whole genome shotgun (WGS) entry which is preliminary data.</text>
</comment>
<dbReference type="Proteomes" id="UP001267878">
    <property type="component" value="Unassembled WGS sequence"/>
</dbReference>
<evidence type="ECO:0000313" key="2">
    <source>
        <dbReference type="EMBL" id="MDR7099280.1"/>
    </source>
</evidence>
<gene>
    <name evidence="2" type="ORF">J2X04_001627</name>
</gene>
<keyword evidence="3" id="KW-1185">Reference proteome</keyword>
<evidence type="ECO:0000313" key="3">
    <source>
        <dbReference type="Proteomes" id="UP001267878"/>
    </source>
</evidence>
<proteinExistence type="predicted"/>
<sequence>MSAPIIKHHAPKHPDDDPDHPIPSLAVLDVAAILKDGGADLTVVIASPLHSDERSLTRLLDKIQGYLGHIQSPEFRAEAGTPNPGNTTIKVLIHPDSCIEAFDLLDRSKDWVLANDATLKVERLDIAVH</sequence>
<reference evidence="2 3" key="1">
    <citation type="submission" date="2023-07" db="EMBL/GenBank/DDBJ databases">
        <title>Sorghum-associated microbial communities from plants grown in Nebraska, USA.</title>
        <authorList>
            <person name="Schachtman D."/>
        </authorList>
    </citation>
    <scope>NUCLEOTIDE SEQUENCE [LARGE SCALE GENOMIC DNA]</scope>
    <source>
        <strain evidence="2 3">BE187</strain>
    </source>
</reference>
<accession>A0ABU1VP71</accession>
<name>A0ABU1VP71_9GAMM</name>
<dbReference type="EMBL" id="JAVDVW010000001">
    <property type="protein sequence ID" value="MDR7099280.1"/>
    <property type="molecule type" value="Genomic_DNA"/>
</dbReference>
<feature type="region of interest" description="Disordered" evidence="1">
    <location>
        <begin position="1"/>
        <end position="20"/>
    </location>
</feature>
<protein>
    <submittedName>
        <fullName evidence="2">Uncharacterized protein</fullName>
    </submittedName>
</protein>